<reference evidence="12 13" key="1">
    <citation type="journal article" date="2019" name="Int. J. Syst. Evol. Microbiol.">
        <title>The Global Catalogue of Microorganisms (GCM) 10K type strain sequencing project: providing services to taxonomists for standard genome sequencing and annotation.</title>
        <authorList>
            <consortium name="The Broad Institute Genomics Platform"/>
            <consortium name="The Broad Institute Genome Sequencing Center for Infectious Disease"/>
            <person name="Wu L."/>
            <person name="Ma J."/>
        </authorList>
    </citation>
    <scope>NUCLEOTIDE SEQUENCE [LARGE SCALE GENOMIC DNA]</scope>
    <source>
        <strain evidence="12 13">JCM 3367</strain>
    </source>
</reference>
<feature type="transmembrane region" description="Helical" evidence="9">
    <location>
        <begin position="374"/>
        <end position="395"/>
    </location>
</feature>
<feature type="transmembrane region" description="Helical" evidence="9">
    <location>
        <begin position="245"/>
        <end position="264"/>
    </location>
</feature>
<keyword evidence="7" id="KW-0186">Copper</keyword>
<comment type="caution">
    <text evidence="12">The sequence shown here is derived from an EMBL/GenBank/DDBJ whole genome shotgun (WGS) entry which is preliminary data.</text>
</comment>
<gene>
    <name evidence="12" type="ORF">GCM10010201_22160</name>
</gene>
<protein>
    <recommendedName>
        <fullName evidence="14">Copper resistance protein CopC</fullName>
    </recommendedName>
</protein>
<comment type="subcellular location">
    <subcellularLocation>
        <location evidence="1">Cell membrane</location>
        <topology evidence="1">Multi-pass membrane protein</topology>
    </subcellularLocation>
</comment>
<dbReference type="Proteomes" id="UP001499978">
    <property type="component" value="Unassembled WGS sequence"/>
</dbReference>
<evidence type="ECO:0000256" key="3">
    <source>
        <dbReference type="ARBA" id="ARBA00022692"/>
    </source>
</evidence>
<evidence type="ECO:0000256" key="7">
    <source>
        <dbReference type="ARBA" id="ARBA00023008"/>
    </source>
</evidence>
<dbReference type="SUPFAM" id="SSF81296">
    <property type="entry name" value="E set domains"/>
    <property type="match status" value="1"/>
</dbReference>
<keyword evidence="4" id="KW-0479">Metal-binding</keyword>
<evidence type="ECO:0000256" key="8">
    <source>
        <dbReference type="ARBA" id="ARBA00023136"/>
    </source>
</evidence>
<evidence type="ECO:0008006" key="14">
    <source>
        <dbReference type="Google" id="ProtNLM"/>
    </source>
</evidence>
<keyword evidence="2" id="KW-1003">Cell membrane</keyword>
<name>A0ABN3NJP6_9ACTN</name>
<evidence type="ECO:0000313" key="13">
    <source>
        <dbReference type="Proteomes" id="UP001499978"/>
    </source>
</evidence>
<evidence type="ECO:0000259" key="11">
    <source>
        <dbReference type="Pfam" id="PF05425"/>
    </source>
</evidence>
<feature type="transmembrane region" description="Helical" evidence="9">
    <location>
        <begin position="271"/>
        <end position="288"/>
    </location>
</feature>
<feature type="transmembrane region" description="Helical" evidence="9">
    <location>
        <begin position="341"/>
        <end position="362"/>
    </location>
</feature>
<evidence type="ECO:0000256" key="9">
    <source>
        <dbReference type="SAM" id="Phobius"/>
    </source>
</evidence>
<evidence type="ECO:0000256" key="1">
    <source>
        <dbReference type="ARBA" id="ARBA00004651"/>
    </source>
</evidence>
<sequence>MTESLDRRAPAGLAARLTAVAVALLALFATVLLPAAPASAHAVLVSSTPRVGAVLPTAPSQVLLEFSEPVSLVADKVRVLGPDGKRADAGNSRSDGARVAIPLNPNGPQGTYLVSFRIISADGHPVPGGFVYSVGAPSANPPTLADVEDPVDPVAQGVMSAIKFLGYAGLLVVVGAVMVLGMLWPRRLDRRPVVRLAWVGLGVIALSAVLALLAQAPYSAGRGMLNITATDLRQVLASDMGTGHLIRLGVLAACAFLLPPVLAGRAGKLDVIPLALLATVGVATWPLAGHPVASPVPALSVVVDAFHVVGMAVWLGGLFMLLVFLLPRANDEELGAILPVWSRWAVLAVAAILLSGTVQVLVEVGTVDGLLTTRYGALVLVKIGLLAVVVAAATYARKLTERPETTTRPGRLRQVVAVELAVTTVILAVSAVLGQTPPARSATAAAQQASGPFSTTVTTSLYTLQVELSPGGIGMNEMHAYAYTPAGRPQPVVEWRASATLAAAGVEAVTIPLVKLADNHATGQFVAPTAGQWQLRFGVRTSDVDEASVTVTVPIS</sequence>
<dbReference type="Pfam" id="PF04234">
    <property type="entry name" value="CopC"/>
    <property type="match status" value="1"/>
</dbReference>
<dbReference type="Pfam" id="PF05425">
    <property type="entry name" value="CopD"/>
    <property type="match status" value="1"/>
</dbReference>
<feature type="transmembrane region" description="Helical" evidence="9">
    <location>
        <begin position="415"/>
        <end position="433"/>
    </location>
</feature>
<keyword evidence="5" id="KW-0732">Signal</keyword>
<dbReference type="Gene3D" id="2.60.40.1220">
    <property type="match status" value="1"/>
</dbReference>
<dbReference type="EMBL" id="BAAARY010000009">
    <property type="protein sequence ID" value="GAA2523426.1"/>
    <property type="molecule type" value="Genomic_DNA"/>
</dbReference>
<accession>A0ABN3NJP6</accession>
<keyword evidence="6 9" id="KW-1133">Transmembrane helix</keyword>
<organism evidence="12 13">
    <name type="scientific">Pilimelia columellifera subsp. columellifera</name>
    <dbReference type="NCBI Taxonomy" id="706583"/>
    <lineage>
        <taxon>Bacteria</taxon>
        <taxon>Bacillati</taxon>
        <taxon>Actinomycetota</taxon>
        <taxon>Actinomycetes</taxon>
        <taxon>Micromonosporales</taxon>
        <taxon>Micromonosporaceae</taxon>
        <taxon>Pilimelia</taxon>
    </lineage>
</organism>
<feature type="domain" description="Copper resistance protein D" evidence="11">
    <location>
        <begin position="336"/>
        <end position="433"/>
    </location>
</feature>
<evidence type="ECO:0000313" key="12">
    <source>
        <dbReference type="EMBL" id="GAA2523426.1"/>
    </source>
</evidence>
<keyword evidence="3 9" id="KW-0812">Transmembrane</keyword>
<evidence type="ECO:0000256" key="6">
    <source>
        <dbReference type="ARBA" id="ARBA00022989"/>
    </source>
</evidence>
<feature type="transmembrane region" description="Helical" evidence="9">
    <location>
        <begin position="308"/>
        <end position="329"/>
    </location>
</feature>
<feature type="transmembrane region" description="Helical" evidence="9">
    <location>
        <begin position="164"/>
        <end position="184"/>
    </location>
</feature>
<dbReference type="PANTHER" id="PTHR34820">
    <property type="entry name" value="INNER MEMBRANE PROTEIN YEBZ"/>
    <property type="match status" value="1"/>
</dbReference>
<dbReference type="PANTHER" id="PTHR34820:SF4">
    <property type="entry name" value="INNER MEMBRANE PROTEIN YEBZ"/>
    <property type="match status" value="1"/>
</dbReference>
<dbReference type="InterPro" id="IPR032694">
    <property type="entry name" value="CopC/D"/>
</dbReference>
<dbReference type="InterPro" id="IPR008457">
    <property type="entry name" value="Cu-R_CopD_dom"/>
</dbReference>
<dbReference type="InterPro" id="IPR007348">
    <property type="entry name" value="CopC_dom"/>
</dbReference>
<evidence type="ECO:0000259" key="10">
    <source>
        <dbReference type="Pfam" id="PF04234"/>
    </source>
</evidence>
<dbReference type="InterPro" id="IPR014755">
    <property type="entry name" value="Cu-Rt/internalin_Ig-like"/>
</dbReference>
<dbReference type="InterPro" id="IPR014756">
    <property type="entry name" value="Ig_E-set"/>
</dbReference>
<evidence type="ECO:0000256" key="4">
    <source>
        <dbReference type="ARBA" id="ARBA00022723"/>
    </source>
</evidence>
<dbReference type="RefSeq" id="WP_344171954.1">
    <property type="nucleotide sequence ID" value="NZ_BAAARY010000009.1"/>
</dbReference>
<evidence type="ECO:0000256" key="5">
    <source>
        <dbReference type="ARBA" id="ARBA00022729"/>
    </source>
</evidence>
<evidence type="ECO:0000256" key="2">
    <source>
        <dbReference type="ARBA" id="ARBA00022475"/>
    </source>
</evidence>
<feature type="transmembrane region" description="Helical" evidence="9">
    <location>
        <begin position="196"/>
        <end position="216"/>
    </location>
</feature>
<feature type="domain" description="CopC" evidence="10">
    <location>
        <begin position="41"/>
        <end position="134"/>
    </location>
</feature>
<keyword evidence="13" id="KW-1185">Reference proteome</keyword>
<keyword evidence="8 9" id="KW-0472">Membrane</keyword>
<proteinExistence type="predicted"/>